<dbReference type="InterPro" id="IPR025283">
    <property type="entry name" value="DUF4042"/>
</dbReference>
<dbReference type="InterPro" id="IPR016024">
    <property type="entry name" value="ARM-type_fold"/>
</dbReference>
<evidence type="ECO:0000313" key="3">
    <source>
        <dbReference type="EMBL" id="WFD38209.1"/>
    </source>
</evidence>
<dbReference type="GeneID" id="85224806"/>
<evidence type="ECO:0000256" key="1">
    <source>
        <dbReference type="SAM" id="MobiDB-lite"/>
    </source>
</evidence>
<feature type="region of interest" description="Disordered" evidence="1">
    <location>
        <begin position="574"/>
        <end position="614"/>
    </location>
</feature>
<protein>
    <recommendedName>
        <fullName evidence="2">DUF4042 domain-containing protein</fullName>
    </recommendedName>
</protein>
<evidence type="ECO:0000259" key="2">
    <source>
        <dbReference type="Pfam" id="PF13251"/>
    </source>
</evidence>
<dbReference type="PANTHER" id="PTHR13366">
    <property type="entry name" value="MALARIA ANTIGEN-RELATED"/>
    <property type="match status" value="1"/>
</dbReference>
<dbReference type="EMBL" id="CP119959">
    <property type="protein sequence ID" value="WFD38209.1"/>
    <property type="molecule type" value="Genomic_DNA"/>
</dbReference>
<dbReference type="InterPro" id="IPR052107">
    <property type="entry name" value="HEAT6"/>
</dbReference>
<dbReference type="InterPro" id="IPR011989">
    <property type="entry name" value="ARM-like"/>
</dbReference>
<reference evidence="3" key="1">
    <citation type="submission" date="2023-03" db="EMBL/GenBank/DDBJ databases">
        <title>Mating type loci evolution in Malassezia.</title>
        <authorList>
            <person name="Coelho M.A."/>
        </authorList>
    </citation>
    <scope>NUCLEOTIDE SEQUENCE</scope>
    <source>
        <strain evidence="3">CBS 9431</strain>
    </source>
</reference>
<dbReference type="Pfam" id="PF13251">
    <property type="entry name" value="DUF4042"/>
    <property type="match status" value="1"/>
</dbReference>
<feature type="compositionally biased region" description="Low complexity" evidence="1">
    <location>
        <begin position="574"/>
        <end position="583"/>
    </location>
</feature>
<gene>
    <name evidence="3" type="ORF">MJAP1_001157</name>
</gene>
<organism evidence="3 4">
    <name type="scientific">Malassezia japonica</name>
    <dbReference type="NCBI Taxonomy" id="223818"/>
    <lineage>
        <taxon>Eukaryota</taxon>
        <taxon>Fungi</taxon>
        <taxon>Dikarya</taxon>
        <taxon>Basidiomycota</taxon>
        <taxon>Ustilaginomycotina</taxon>
        <taxon>Malasseziomycetes</taxon>
        <taxon>Malasseziales</taxon>
        <taxon>Malasseziaceae</taxon>
        <taxon>Malassezia</taxon>
    </lineage>
</organism>
<evidence type="ECO:0000313" key="4">
    <source>
        <dbReference type="Proteomes" id="UP001217754"/>
    </source>
</evidence>
<name>A0AAF0F1A6_9BASI</name>
<dbReference type="RefSeq" id="XP_060121106.1">
    <property type="nucleotide sequence ID" value="XM_060265123.1"/>
</dbReference>
<keyword evidence="4" id="KW-1185">Reference proteome</keyword>
<feature type="domain" description="DUF4042" evidence="2">
    <location>
        <begin position="142"/>
        <end position="254"/>
    </location>
</feature>
<dbReference type="Gene3D" id="1.25.10.10">
    <property type="entry name" value="Leucine-rich Repeat Variant"/>
    <property type="match status" value="2"/>
</dbReference>
<accession>A0AAF0F1A6</accession>
<proteinExistence type="predicted"/>
<dbReference type="SUPFAM" id="SSF48371">
    <property type="entry name" value="ARM repeat"/>
    <property type="match status" value="1"/>
</dbReference>
<dbReference type="AlphaFoldDB" id="A0AAF0F1A6"/>
<sequence length="787" mass="84527">MPSGTWLGRIRDKLVEDADLRLDGEYGSDLIDGVKVLQSILAMRAESRISDEKTRQAVQIIASDTIDFAGAHAAQEALLHGAVKWVKDAPPEALSALSCAVYLVPSTLNRRGDALAPGAVPSAVWLILRRIRIAEEEKDLVMALECLAQLAQRNAKDLAAYWPDLLSPQNPVLCTLLGATGEVQTAACRALQVILEYGQGFWAMAREPAQKSAFLTHSERLAAMLDHVRRTLASMLSEERTLEPLLDLVRTLVLTTEHVSLATSHAAILWGPVVQCSESKSPEVALRAYAAVAVLHPDDDIHPSFSELAPSAVEALIALLSRNDRTTALYGPRAWSLLAVFLARTDMPVPIEIPSLVSRDVSAPDDTVRRGAIEMLAGLARLGQRTASMPTMRQMLPKLVANAARDTSVEVRMAVCALWADFDLCLAPSTPLHLAHLHVLTRDNAAEVRAAAVRAVGVRIEHIVAHGSDDDVESLLLCFTYETMTRLLHARKPHGLMHDQDLNVRVCAAWTMANYAALLARAPPRSSQGRALLTAATALPRDEKEAVHAVRALGTLLAVGARNAWFECEHGSRRGSVSSVSSSPTPDSTLAPATPLSPPQSPEVKAQSDGLAPPPVDVPLSTLYTRGIDAACQALAGRSPKLRWNAASSLMKALDAACAASLDGVDHSVEVGVAALARALNDRTFKVQRIAAQALVDLLQAPHAPVLSERSAATLEEHTQKARRNLDARVRRASFAEAQMHTRACRTALDALDALLHGDAPQLRVESVDDMPGVAGVEDVLADMSLG</sequence>
<dbReference type="Proteomes" id="UP001217754">
    <property type="component" value="Chromosome 2"/>
</dbReference>
<dbReference type="PANTHER" id="PTHR13366:SF0">
    <property type="entry name" value="HEAT REPEAT-CONTAINING PROTEIN 6"/>
    <property type="match status" value="1"/>
</dbReference>